<dbReference type="RefSeq" id="WP_110827383.1">
    <property type="nucleotide sequence ID" value="NZ_QKLU01000001.1"/>
</dbReference>
<name>A0A318V0F0_9SPHI</name>
<proteinExistence type="predicted"/>
<comment type="caution">
    <text evidence="1">The sequence shown here is derived from an EMBL/GenBank/DDBJ whole genome shotgun (WGS) entry which is preliminary data.</text>
</comment>
<keyword evidence="2" id="KW-1185">Reference proteome</keyword>
<evidence type="ECO:0000313" key="2">
    <source>
        <dbReference type="Proteomes" id="UP000248198"/>
    </source>
</evidence>
<sequence>MNKDLTYSVNHFAWMLHVLGNKNLPIIQDISIEIEIACKDLTAYIFEGILTDPGLAKKHHKRIKNEVRNLMEESGEVMRQMKVFSPVRFHLAKTLLAKLQLIFDFLEDFESPGTN</sequence>
<dbReference type="AlphaFoldDB" id="A0A318V0F0"/>
<reference evidence="1 2" key="1">
    <citation type="submission" date="2018-06" db="EMBL/GenBank/DDBJ databases">
        <title>Genomic Encyclopedia of Archaeal and Bacterial Type Strains, Phase II (KMG-II): from individual species to whole genera.</title>
        <authorList>
            <person name="Goeker M."/>
        </authorList>
    </citation>
    <scope>NUCLEOTIDE SEQUENCE [LARGE SCALE GENOMIC DNA]</scope>
    <source>
        <strain evidence="1 2">DSM 27372</strain>
    </source>
</reference>
<dbReference type="EMBL" id="QKLU01000001">
    <property type="protein sequence ID" value="PYF77329.1"/>
    <property type="molecule type" value="Genomic_DNA"/>
</dbReference>
<accession>A0A318V0F0</accession>
<gene>
    <name evidence="1" type="ORF">B0O44_101810</name>
</gene>
<dbReference type="OrthoDB" id="774575at2"/>
<evidence type="ECO:0000313" key="1">
    <source>
        <dbReference type="EMBL" id="PYF77329.1"/>
    </source>
</evidence>
<organism evidence="1 2">
    <name type="scientific">Pedobacter nutrimenti</name>
    <dbReference type="NCBI Taxonomy" id="1241337"/>
    <lineage>
        <taxon>Bacteria</taxon>
        <taxon>Pseudomonadati</taxon>
        <taxon>Bacteroidota</taxon>
        <taxon>Sphingobacteriia</taxon>
        <taxon>Sphingobacteriales</taxon>
        <taxon>Sphingobacteriaceae</taxon>
        <taxon>Pedobacter</taxon>
    </lineage>
</organism>
<protein>
    <submittedName>
        <fullName evidence="1">Uncharacterized protein</fullName>
    </submittedName>
</protein>
<dbReference type="Proteomes" id="UP000248198">
    <property type="component" value="Unassembled WGS sequence"/>
</dbReference>